<feature type="domain" description="Bacterial bifunctional deaminase-reductase C-terminal" evidence="1">
    <location>
        <begin position="2"/>
        <end position="184"/>
    </location>
</feature>
<evidence type="ECO:0000313" key="2">
    <source>
        <dbReference type="EMBL" id="AII04204.1"/>
    </source>
</evidence>
<dbReference type="PANTHER" id="PTHR38011:SF11">
    <property type="entry name" value="2,5-DIAMINO-6-RIBOSYLAMINO-4(3H)-PYRIMIDINONE 5'-PHOSPHATE REDUCTASE"/>
    <property type="match status" value="1"/>
</dbReference>
<dbReference type="InterPro" id="IPR050765">
    <property type="entry name" value="Riboflavin_Biosynth_HTPR"/>
</dbReference>
<reference evidence="2 3" key="1">
    <citation type="submission" date="2014-07" db="EMBL/GenBank/DDBJ databases">
        <title>Genome Sequence of Rhodococcus opacus Strain R7, a Biodegrader of Mono- and Polycyclic Aromatic Hydrocarbons.</title>
        <authorList>
            <person name="Di Gennaro P."/>
            <person name="Zampolli J."/>
            <person name="Presti I."/>
            <person name="Cappelletti M."/>
            <person name="D'Ursi P."/>
            <person name="Orro A."/>
            <person name="Mezzelani A."/>
            <person name="Milanesi L."/>
        </authorList>
    </citation>
    <scope>NUCLEOTIDE SEQUENCE [LARGE SCALE GENOMIC DNA]</scope>
    <source>
        <strain evidence="2 3">R7</strain>
    </source>
</reference>
<dbReference type="GO" id="GO:0009231">
    <property type="term" value="P:riboflavin biosynthetic process"/>
    <property type="evidence" value="ECO:0007669"/>
    <property type="project" value="InterPro"/>
</dbReference>
<dbReference type="EMBL" id="CP008947">
    <property type="protein sequence ID" value="AII04204.1"/>
    <property type="molecule type" value="Genomic_DNA"/>
</dbReference>
<evidence type="ECO:0000313" key="3">
    <source>
        <dbReference type="Proteomes" id="UP000028488"/>
    </source>
</evidence>
<accession>A0A076ELB5</accession>
<organism evidence="2 3">
    <name type="scientific">Rhodococcus opacus</name>
    <name type="common">Nocardia opaca</name>
    <dbReference type="NCBI Taxonomy" id="37919"/>
    <lineage>
        <taxon>Bacteria</taxon>
        <taxon>Bacillati</taxon>
        <taxon>Actinomycetota</taxon>
        <taxon>Actinomycetes</taxon>
        <taxon>Mycobacteriales</taxon>
        <taxon>Nocardiaceae</taxon>
        <taxon>Rhodococcus</taxon>
    </lineage>
</organism>
<sequence length="207" mass="23255">MRKIVLQMMTTLNGRLDDPAAWVHDVVDDQYREIDRIYSSYDTVLVGRTTYEEMAAYWPRALSEHAGTETNQVMAERMNTYRKLVFSRSGDDPVTEWTNTEQVVAATDGELAAYLEDLKRQPGKDIHLSGGSSLARSVLALGLVDELYFFVYPVVSPGVAWFSAITDQHGLRLVGTESYGNGVVELHYVPRERADAPRPDSFTDMLA</sequence>
<dbReference type="SUPFAM" id="SSF53597">
    <property type="entry name" value="Dihydrofolate reductase-like"/>
    <property type="match status" value="1"/>
</dbReference>
<name>A0A076ELB5_RHOOP</name>
<dbReference type="Pfam" id="PF01872">
    <property type="entry name" value="RibD_C"/>
    <property type="match status" value="1"/>
</dbReference>
<dbReference type="GO" id="GO:0008703">
    <property type="term" value="F:5-amino-6-(5-phosphoribosylamino)uracil reductase activity"/>
    <property type="evidence" value="ECO:0007669"/>
    <property type="project" value="InterPro"/>
</dbReference>
<dbReference type="PANTHER" id="PTHR38011">
    <property type="entry name" value="DIHYDROFOLATE REDUCTASE FAMILY PROTEIN (AFU_ORTHOLOGUE AFUA_8G06820)"/>
    <property type="match status" value="1"/>
</dbReference>
<dbReference type="AlphaFoldDB" id="A0A076ELB5"/>
<gene>
    <name evidence="2" type="ORF">EP51_06215</name>
</gene>
<dbReference type="InterPro" id="IPR002734">
    <property type="entry name" value="RibDG_C"/>
</dbReference>
<dbReference type="eggNOG" id="COG0262">
    <property type="taxonomic scope" value="Bacteria"/>
</dbReference>
<evidence type="ECO:0000259" key="1">
    <source>
        <dbReference type="Pfam" id="PF01872"/>
    </source>
</evidence>
<dbReference type="InterPro" id="IPR024072">
    <property type="entry name" value="DHFR-like_dom_sf"/>
</dbReference>
<protein>
    <submittedName>
        <fullName evidence="2">Riboflavin biosynthesis protein RibD</fullName>
    </submittedName>
</protein>
<dbReference type="RefSeq" id="WP_128638840.1">
    <property type="nucleotide sequence ID" value="NZ_CP008947.1"/>
</dbReference>
<dbReference type="Proteomes" id="UP000028488">
    <property type="component" value="Chromosome"/>
</dbReference>
<proteinExistence type="predicted"/>
<dbReference type="Gene3D" id="3.40.430.10">
    <property type="entry name" value="Dihydrofolate Reductase, subunit A"/>
    <property type="match status" value="1"/>
</dbReference>